<dbReference type="GO" id="GO:0005829">
    <property type="term" value="C:cytosol"/>
    <property type="evidence" value="ECO:0007669"/>
    <property type="project" value="TreeGrafter"/>
</dbReference>
<keyword evidence="1" id="KW-0547">Nucleotide-binding</keyword>
<evidence type="ECO:0000256" key="2">
    <source>
        <dbReference type="ARBA" id="ARBA00022840"/>
    </source>
</evidence>
<evidence type="ECO:0000256" key="1">
    <source>
        <dbReference type="ARBA" id="ARBA00022741"/>
    </source>
</evidence>
<feature type="domain" description="DNA mismatch repair proteins mutS family" evidence="6">
    <location>
        <begin position="430"/>
        <end position="651"/>
    </location>
</feature>
<dbReference type="Proteomes" id="UP000284250">
    <property type="component" value="Unassembled WGS sequence"/>
</dbReference>
<dbReference type="SUPFAM" id="SSF52540">
    <property type="entry name" value="P-loop containing nucleoside triphosphate hydrolases"/>
    <property type="match status" value="2"/>
</dbReference>
<proteinExistence type="predicted"/>
<evidence type="ECO:0000313" key="7">
    <source>
        <dbReference type="EMBL" id="RIY14144.1"/>
    </source>
</evidence>
<dbReference type="InterPro" id="IPR045076">
    <property type="entry name" value="MutS"/>
</dbReference>
<feature type="transmembrane region" description="Helical" evidence="5">
    <location>
        <begin position="38"/>
        <end position="58"/>
    </location>
</feature>
<reference evidence="7 8" key="1">
    <citation type="submission" date="2019-01" db="EMBL/GenBank/DDBJ databases">
        <title>Hymenobacter humicola sp. nov., isolated from soils in Antarctica.</title>
        <authorList>
            <person name="Sedlacek I."/>
            <person name="Holochova P."/>
            <person name="Kralova S."/>
            <person name="Pantucek R."/>
            <person name="Stankova E."/>
            <person name="Vrbovska V."/>
            <person name="Kristofova L."/>
            <person name="Svec P."/>
            <person name="Busse H.-J."/>
        </authorList>
    </citation>
    <scope>NUCLEOTIDE SEQUENCE [LARGE SCALE GENOMIC DNA]</scope>
    <source>
        <strain evidence="7 8">CCM 8852</strain>
    </source>
</reference>
<keyword evidence="5" id="KW-1133">Transmembrane helix</keyword>
<dbReference type="AlphaFoldDB" id="A0A418RA43"/>
<dbReference type="SMART" id="SM00534">
    <property type="entry name" value="MUTSac"/>
    <property type="match status" value="1"/>
</dbReference>
<dbReference type="InterPro" id="IPR000432">
    <property type="entry name" value="DNA_mismatch_repair_MutS_C"/>
</dbReference>
<gene>
    <name evidence="7" type="ORF">D0T11_00190</name>
</gene>
<evidence type="ECO:0000256" key="5">
    <source>
        <dbReference type="SAM" id="Phobius"/>
    </source>
</evidence>
<dbReference type="RefSeq" id="WP_119653772.1">
    <property type="nucleotide sequence ID" value="NZ_JBHUOI010000075.1"/>
</dbReference>
<keyword evidence="3" id="KW-0238">DNA-binding</keyword>
<dbReference type="GO" id="GO:0006298">
    <property type="term" value="P:mismatch repair"/>
    <property type="evidence" value="ECO:0007669"/>
    <property type="project" value="InterPro"/>
</dbReference>
<dbReference type="Gene3D" id="3.40.50.300">
    <property type="entry name" value="P-loop containing nucleotide triphosphate hydrolases"/>
    <property type="match status" value="1"/>
</dbReference>
<evidence type="ECO:0000256" key="3">
    <source>
        <dbReference type="ARBA" id="ARBA00023125"/>
    </source>
</evidence>
<feature type="transmembrane region" description="Helical" evidence="5">
    <location>
        <begin position="64"/>
        <end position="83"/>
    </location>
</feature>
<dbReference type="PANTHER" id="PTHR11361">
    <property type="entry name" value="DNA MISMATCH REPAIR PROTEIN MUTS FAMILY MEMBER"/>
    <property type="match status" value="1"/>
</dbReference>
<keyword evidence="2" id="KW-0067">ATP-binding</keyword>
<protein>
    <submittedName>
        <fullName evidence="7">DNA mismatch repair protein MutS</fullName>
    </submittedName>
</protein>
<dbReference type="SUPFAM" id="SSF48334">
    <property type="entry name" value="DNA repair protein MutS, domain III"/>
    <property type="match status" value="1"/>
</dbReference>
<dbReference type="OrthoDB" id="9802448at2"/>
<evidence type="ECO:0000259" key="6">
    <source>
        <dbReference type="SMART" id="SM00534"/>
    </source>
</evidence>
<dbReference type="Pfam" id="PF00488">
    <property type="entry name" value="MutS_V"/>
    <property type="match status" value="1"/>
</dbReference>
<dbReference type="GO" id="GO:0030983">
    <property type="term" value="F:mismatched DNA binding"/>
    <property type="evidence" value="ECO:0007669"/>
    <property type="project" value="InterPro"/>
</dbReference>
<feature type="region of interest" description="Disordered" evidence="4">
    <location>
        <begin position="522"/>
        <end position="546"/>
    </location>
</feature>
<keyword evidence="8" id="KW-1185">Reference proteome</keyword>
<dbReference type="InterPro" id="IPR027417">
    <property type="entry name" value="P-loop_NTPase"/>
</dbReference>
<dbReference type="EMBL" id="QYCN01000001">
    <property type="protein sequence ID" value="RIY14144.1"/>
    <property type="molecule type" value="Genomic_DNA"/>
</dbReference>
<evidence type="ECO:0000256" key="4">
    <source>
        <dbReference type="SAM" id="MobiDB-lite"/>
    </source>
</evidence>
<dbReference type="GO" id="GO:0005524">
    <property type="term" value="F:ATP binding"/>
    <property type="evidence" value="ECO:0007669"/>
    <property type="project" value="UniProtKB-KW"/>
</dbReference>
<keyword evidence="5" id="KW-0472">Membrane</keyword>
<dbReference type="InterPro" id="IPR036187">
    <property type="entry name" value="DNA_mismatch_repair_MutS_sf"/>
</dbReference>
<evidence type="ECO:0000313" key="8">
    <source>
        <dbReference type="Proteomes" id="UP000284250"/>
    </source>
</evidence>
<comment type="caution">
    <text evidence="7">The sequence shown here is derived from an EMBL/GenBank/DDBJ whole genome shotgun (WGS) entry which is preliminary data.</text>
</comment>
<keyword evidence="5" id="KW-0812">Transmembrane</keyword>
<dbReference type="GO" id="GO:0140664">
    <property type="term" value="F:ATP-dependent DNA damage sensor activity"/>
    <property type="evidence" value="ECO:0007669"/>
    <property type="project" value="InterPro"/>
</dbReference>
<feature type="compositionally biased region" description="Polar residues" evidence="4">
    <location>
        <begin position="528"/>
        <end position="546"/>
    </location>
</feature>
<name>A0A418RA43_9BACT</name>
<dbReference type="PANTHER" id="PTHR11361:SF99">
    <property type="entry name" value="DNA MISMATCH REPAIR PROTEIN"/>
    <property type="match status" value="1"/>
</dbReference>
<sequence>MPESAEFRKLTVAPAELFQDNLVHHTEREAYFAGRHRLVALVRLALFGAAAAGLWGLLSAGQTAAALGLGLAAYLVFIGLVGWHNRVGYHREHHRLLAQLNEGEQARLAGQLQGFDPGRRYLDAQHPYAADLDVFGDHSLFQLLNRSTSRLGQDWLAGWLLAPAAPEAARERQQATAELAPAVAWQQEWQARARHYPRQETDPRAFAGWLREPDFFAGRGWLLPLLGLLPLLAVVGVAAPLLGYGTWFLLLLAPSFALNHHVAGVRAAYYAHATTMRDALRAAHDQLAHFEAGNWQSPALRRLHRTLHDTGNTAAARLLNRLTGIAGWFSARQNPAVAGVLNTLLLWDLWGIWQLERWKRRITGGLEPLLEAAAEIDALVSLAAFRAANPGCTEPDLTAPALTVEATQLAHPLLFGGEGVRNDFQTAGLGQTVIVTGSNMAGKSTFLRTVGLNLVLAQAGAVVAANAFRCGPAQVFTAMRTHDNLAESTSSFYAELKRLRLLLDLTSGGELKNKSSTLKMAGGVDSPSAFTTSPATDNPQPATNKQQPVTEIPVFYLLDEILKGTNSEDRHRGARALVFQLRERVASGLISTHDLELAALETDLPGHVCNVSFNSYLNPDGTLRFDYRLTPGVCRSFNASQLMRLMGIVVE</sequence>
<feature type="transmembrane region" description="Helical" evidence="5">
    <location>
        <begin position="221"/>
        <end position="241"/>
    </location>
</feature>
<organism evidence="7 8">
    <name type="scientific">Hymenobacter rubripertinctus</name>
    <dbReference type="NCBI Taxonomy" id="2029981"/>
    <lineage>
        <taxon>Bacteria</taxon>
        <taxon>Pseudomonadati</taxon>
        <taxon>Bacteroidota</taxon>
        <taxon>Cytophagia</taxon>
        <taxon>Cytophagales</taxon>
        <taxon>Hymenobacteraceae</taxon>
        <taxon>Hymenobacter</taxon>
    </lineage>
</organism>
<accession>A0A418RA43</accession>